<keyword evidence="7" id="KW-0949">S-adenosyl-L-methionine</keyword>
<evidence type="ECO:0000256" key="6">
    <source>
        <dbReference type="ARBA" id="ARBA00022485"/>
    </source>
</evidence>
<protein>
    <recommendedName>
        <fullName evidence="5">L-lysine 2,3-aminomutase</fullName>
    </recommendedName>
    <alternativeName>
        <fullName evidence="13">EF-P post-translational modification enzyme B</fullName>
    </alternativeName>
</protein>
<dbReference type="Gene3D" id="3.20.20.70">
    <property type="entry name" value="Aldolase class I"/>
    <property type="match status" value="1"/>
</dbReference>
<organism evidence="17 18">
    <name type="scientific">Motiliproteus coralliicola</name>
    <dbReference type="NCBI Taxonomy" id="2283196"/>
    <lineage>
        <taxon>Bacteria</taxon>
        <taxon>Pseudomonadati</taxon>
        <taxon>Pseudomonadota</taxon>
        <taxon>Gammaproteobacteria</taxon>
        <taxon>Oceanospirillales</taxon>
        <taxon>Oceanospirillaceae</taxon>
        <taxon>Motiliproteus</taxon>
    </lineage>
</organism>
<dbReference type="PROSITE" id="PS51918">
    <property type="entry name" value="RADICAL_SAM"/>
    <property type="match status" value="1"/>
</dbReference>
<evidence type="ECO:0000256" key="12">
    <source>
        <dbReference type="ARBA" id="ARBA00023235"/>
    </source>
</evidence>
<keyword evidence="12" id="KW-0413">Isomerase</keyword>
<evidence type="ECO:0000313" key="17">
    <source>
        <dbReference type="EMBL" id="RDE19658.1"/>
    </source>
</evidence>
<reference evidence="17 18" key="1">
    <citation type="submission" date="2018-07" db="EMBL/GenBank/DDBJ databases">
        <title>Motiliproteus coralliicola sp. nov., a bacterium isolated from Coral.</title>
        <authorList>
            <person name="Wang G."/>
        </authorList>
    </citation>
    <scope>NUCLEOTIDE SEQUENCE [LARGE SCALE GENOMIC DNA]</scope>
    <source>
        <strain evidence="17 18">C34</strain>
    </source>
</reference>
<evidence type="ECO:0000313" key="18">
    <source>
        <dbReference type="Proteomes" id="UP000253769"/>
    </source>
</evidence>
<keyword evidence="18" id="KW-1185">Reference proteome</keyword>
<evidence type="ECO:0000256" key="14">
    <source>
        <dbReference type="PIRSR" id="PIRSR004911-1"/>
    </source>
</evidence>
<comment type="catalytic activity">
    <reaction evidence="1">
        <text>L-lysine = D-beta-lysine</text>
        <dbReference type="Rhea" id="RHEA:44148"/>
        <dbReference type="ChEBI" id="CHEBI:32551"/>
        <dbReference type="ChEBI" id="CHEBI:84138"/>
    </reaction>
</comment>
<dbReference type="PANTHER" id="PTHR30538">
    <property type="entry name" value="LYSINE 2,3-AMINOMUTASE-RELATED"/>
    <property type="match status" value="1"/>
</dbReference>
<comment type="similarity">
    <text evidence="4">Belongs to the radical SAM superfamily. KamA family.</text>
</comment>
<dbReference type="InterPro" id="IPR013785">
    <property type="entry name" value="Aldolase_TIM"/>
</dbReference>
<keyword evidence="9 15" id="KW-0663">Pyridoxal phosphate</keyword>
<feature type="binding site" evidence="14">
    <location>
        <position position="133"/>
    </location>
    <ligand>
        <name>[4Fe-4S] cluster</name>
        <dbReference type="ChEBI" id="CHEBI:49883"/>
        <note>4Fe-4S-S-AdoMet</note>
    </ligand>
</feature>
<comment type="cofactor">
    <cofactor evidence="3">
        <name>[4Fe-4S] cluster</name>
        <dbReference type="ChEBI" id="CHEBI:49883"/>
    </cofactor>
</comment>
<gene>
    <name evidence="17" type="primary">epmB</name>
    <name evidence="17" type="ORF">DV711_12305</name>
</gene>
<keyword evidence="10" id="KW-0408">Iron</keyword>
<dbReference type="NCBIfam" id="TIGR00238">
    <property type="entry name" value="KamA family radical SAM protein"/>
    <property type="match status" value="1"/>
</dbReference>
<evidence type="ECO:0000256" key="1">
    <source>
        <dbReference type="ARBA" id="ARBA00001352"/>
    </source>
</evidence>
<dbReference type="EMBL" id="QQOH01000003">
    <property type="protein sequence ID" value="RDE19658.1"/>
    <property type="molecule type" value="Genomic_DNA"/>
</dbReference>
<evidence type="ECO:0000256" key="7">
    <source>
        <dbReference type="ARBA" id="ARBA00022691"/>
    </source>
</evidence>
<dbReference type="CDD" id="cd01335">
    <property type="entry name" value="Radical_SAM"/>
    <property type="match status" value="1"/>
</dbReference>
<dbReference type="SUPFAM" id="SSF102114">
    <property type="entry name" value="Radical SAM enzymes"/>
    <property type="match status" value="1"/>
</dbReference>
<dbReference type="OrthoDB" id="9770937at2"/>
<dbReference type="Proteomes" id="UP000253769">
    <property type="component" value="Unassembled WGS sequence"/>
</dbReference>
<dbReference type="SFLD" id="SFLDS00029">
    <property type="entry name" value="Radical_SAM"/>
    <property type="match status" value="1"/>
</dbReference>
<comment type="caution">
    <text evidence="17">The sequence shown here is derived from an EMBL/GenBank/DDBJ whole genome shotgun (WGS) entry which is preliminary data.</text>
</comment>
<dbReference type="NCBIfam" id="TIGR03821">
    <property type="entry name" value="EFP_modif_epmB"/>
    <property type="match status" value="1"/>
</dbReference>
<feature type="modified residue" description="N6-(pyridoxal phosphate)lysine" evidence="15">
    <location>
        <position position="341"/>
    </location>
</feature>
<evidence type="ECO:0000256" key="4">
    <source>
        <dbReference type="ARBA" id="ARBA00008703"/>
    </source>
</evidence>
<evidence type="ECO:0000256" key="3">
    <source>
        <dbReference type="ARBA" id="ARBA00001966"/>
    </source>
</evidence>
<evidence type="ECO:0000256" key="15">
    <source>
        <dbReference type="PIRSR" id="PIRSR603739-50"/>
    </source>
</evidence>
<evidence type="ECO:0000256" key="8">
    <source>
        <dbReference type="ARBA" id="ARBA00022723"/>
    </source>
</evidence>
<accession>A0A369WCB0</accession>
<name>A0A369WCB0_9GAMM</name>
<dbReference type="GO" id="GO:0046872">
    <property type="term" value="F:metal ion binding"/>
    <property type="evidence" value="ECO:0007669"/>
    <property type="project" value="UniProtKB-KW"/>
</dbReference>
<dbReference type="PIRSF" id="PIRSF004911">
    <property type="entry name" value="DUF160"/>
    <property type="match status" value="1"/>
</dbReference>
<sequence>MIQRTGATVQTDSPIETVQLDKSWQQLLSEAVSEPEQLLQRLQLPGSMQASMQAASENFALRVPEPFLKLIEPGNPQDPLLLQVLPQARELDQLPGYVADPLAEQSSNPDAGIIHKYHGRLLLVISGGCAINCRYCFRRHFPYQDNQLSGTQWQAVLDYLNEHPEVEEVIFSGGDPLATPDSRLIRLIDDLEQLPQLKRVRIHTRLPVAIPQRLTDALRQRLSRSRLQAVMVLHLNHPNEIGDELKHWLQPWRQSNITLLNQSVLLEGINDRAEVLIELSERLFAEGILPYYVHLLDPVAGAAHFDMDEQKARQLVGAMAAKLPGYMVPKLTREQPGVSAKVQLSPDLPDKS</sequence>
<dbReference type="InterPro" id="IPR058240">
    <property type="entry name" value="rSAM_sf"/>
</dbReference>
<dbReference type="InterPro" id="IPR022462">
    <property type="entry name" value="EpmB"/>
</dbReference>
<dbReference type="GO" id="GO:0016853">
    <property type="term" value="F:isomerase activity"/>
    <property type="evidence" value="ECO:0007669"/>
    <property type="project" value="UniProtKB-KW"/>
</dbReference>
<dbReference type="InterPro" id="IPR003739">
    <property type="entry name" value="Lys_aminomutase/Glu_NH3_mut"/>
</dbReference>
<dbReference type="InterPro" id="IPR007197">
    <property type="entry name" value="rSAM"/>
</dbReference>
<dbReference type="Pfam" id="PF04055">
    <property type="entry name" value="Radical_SAM"/>
    <property type="match status" value="1"/>
</dbReference>
<feature type="binding site" evidence="14">
    <location>
        <position position="136"/>
    </location>
    <ligand>
        <name>[4Fe-4S] cluster</name>
        <dbReference type="ChEBI" id="CHEBI:49883"/>
        <note>4Fe-4S-S-AdoMet</note>
    </ligand>
</feature>
<keyword evidence="11 14" id="KW-0411">Iron-sulfur</keyword>
<keyword evidence="8 14" id="KW-0479">Metal-binding</keyword>
<evidence type="ECO:0000256" key="11">
    <source>
        <dbReference type="ARBA" id="ARBA00023014"/>
    </source>
</evidence>
<feature type="binding site" evidence="14">
    <location>
        <position position="129"/>
    </location>
    <ligand>
        <name>[4Fe-4S] cluster</name>
        <dbReference type="ChEBI" id="CHEBI:49883"/>
        <note>4Fe-4S-S-AdoMet</note>
    </ligand>
</feature>
<dbReference type="AlphaFoldDB" id="A0A369WCB0"/>
<dbReference type="SFLD" id="SFLDG01070">
    <property type="entry name" value="PLP-dependent"/>
    <property type="match status" value="1"/>
</dbReference>
<dbReference type="SFLD" id="SFLDF00314">
    <property type="entry name" value="L-lysine_2_3-aminomutase_(yjeK"/>
    <property type="match status" value="1"/>
</dbReference>
<evidence type="ECO:0000259" key="16">
    <source>
        <dbReference type="PROSITE" id="PS51918"/>
    </source>
</evidence>
<evidence type="ECO:0000256" key="10">
    <source>
        <dbReference type="ARBA" id="ARBA00023004"/>
    </source>
</evidence>
<keyword evidence="6 14" id="KW-0004">4Fe-4S</keyword>
<evidence type="ECO:0000256" key="5">
    <source>
        <dbReference type="ARBA" id="ARBA00022363"/>
    </source>
</evidence>
<evidence type="ECO:0000256" key="9">
    <source>
        <dbReference type="ARBA" id="ARBA00022898"/>
    </source>
</evidence>
<proteinExistence type="inferred from homology"/>
<comment type="cofactor">
    <cofactor evidence="2 15">
        <name>pyridoxal 5'-phosphate</name>
        <dbReference type="ChEBI" id="CHEBI:597326"/>
    </cofactor>
</comment>
<evidence type="ECO:0000256" key="2">
    <source>
        <dbReference type="ARBA" id="ARBA00001933"/>
    </source>
</evidence>
<feature type="domain" description="Radical SAM core" evidence="16">
    <location>
        <begin position="115"/>
        <end position="333"/>
    </location>
</feature>
<dbReference type="GO" id="GO:0051539">
    <property type="term" value="F:4 iron, 4 sulfur cluster binding"/>
    <property type="evidence" value="ECO:0007669"/>
    <property type="project" value="UniProtKB-KW"/>
</dbReference>
<evidence type="ECO:0000256" key="13">
    <source>
        <dbReference type="ARBA" id="ARBA00030756"/>
    </source>
</evidence>
<dbReference type="PANTHER" id="PTHR30538:SF1">
    <property type="entry name" value="L-LYSINE 2,3-AMINOMUTASE"/>
    <property type="match status" value="1"/>
</dbReference>